<dbReference type="SFLD" id="SFLDS00003">
    <property type="entry name" value="Haloacid_Dehalogenase"/>
    <property type="match status" value="1"/>
</dbReference>
<dbReference type="Pfam" id="PF13419">
    <property type="entry name" value="HAD_2"/>
    <property type="match status" value="1"/>
</dbReference>
<keyword evidence="1" id="KW-0378">Hydrolase</keyword>
<dbReference type="NCBIfam" id="TIGR01549">
    <property type="entry name" value="HAD-SF-IA-v1"/>
    <property type="match status" value="1"/>
</dbReference>
<dbReference type="GO" id="GO:0006281">
    <property type="term" value="P:DNA repair"/>
    <property type="evidence" value="ECO:0007669"/>
    <property type="project" value="TreeGrafter"/>
</dbReference>
<accession>A0A839GYP4</accession>
<dbReference type="RefSeq" id="WP_182514548.1">
    <property type="nucleotide sequence ID" value="NZ_JACJIQ010000031.1"/>
</dbReference>
<dbReference type="InterPro" id="IPR041492">
    <property type="entry name" value="HAD_2"/>
</dbReference>
<dbReference type="InterPro" id="IPR050155">
    <property type="entry name" value="HAD-like_hydrolase_sf"/>
</dbReference>
<dbReference type="AlphaFoldDB" id="A0A839GYP4"/>
<dbReference type="Proteomes" id="UP000563094">
    <property type="component" value="Unassembled WGS sequence"/>
</dbReference>
<reference evidence="1 2" key="1">
    <citation type="submission" date="2020-08" db="EMBL/GenBank/DDBJ databases">
        <title>Genomic Encyclopedia of Type Strains, Phase IV (KMG-IV): sequencing the most valuable type-strain genomes for metagenomic binning, comparative biology and taxonomic classification.</title>
        <authorList>
            <person name="Goeker M."/>
        </authorList>
    </citation>
    <scope>NUCLEOTIDE SEQUENCE [LARGE SCALE GENOMIC DNA]</scope>
    <source>
        <strain evidence="1 2">DSM 29854</strain>
    </source>
</reference>
<dbReference type="SFLD" id="SFLDG01129">
    <property type="entry name" value="C1.5:_HAD__Beta-PGM__Phosphata"/>
    <property type="match status" value="1"/>
</dbReference>
<name>A0A839GYP4_9BACT</name>
<dbReference type="InterPro" id="IPR023214">
    <property type="entry name" value="HAD_sf"/>
</dbReference>
<comment type="caution">
    <text evidence="1">The sequence shown here is derived from an EMBL/GenBank/DDBJ whole genome shotgun (WGS) entry which is preliminary data.</text>
</comment>
<dbReference type="GO" id="GO:0005829">
    <property type="term" value="C:cytosol"/>
    <property type="evidence" value="ECO:0007669"/>
    <property type="project" value="TreeGrafter"/>
</dbReference>
<proteinExistence type="predicted"/>
<dbReference type="EMBL" id="JACJIQ010000031">
    <property type="protein sequence ID" value="MBA9079816.1"/>
    <property type="molecule type" value="Genomic_DNA"/>
</dbReference>
<dbReference type="PANTHER" id="PTHR43434">
    <property type="entry name" value="PHOSPHOGLYCOLATE PHOSPHATASE"/>
    <property type="match status" value="1"/>
</dbReference>
<keyword evidence="2" id="KW-1185">Reference proteome</keyword>
<dbReference type="GO" id="GO:0008967">
    <property type="term" value="F:phosphoglycolate phosphatase activity"/>
    <property type="evidence" value="ECO:0007669"/>
    <property type="project" value="UniProtKB-EC"/>
</dbReference>
<dbReference type="InterPro" id="IPR006439">
    <property type="entry name" value="HAD-SF_hydro_IA"/>
</dbReference>
<evidence type="ECO:0000313" key="2">
    <source>
        <dbReference type="Proteomes" id="UP000563094"/>
    </source>
</evidence>
<dbReference type="EC" id="3.1.3.18" evidence="1"/>
<dbReference type="Gene3D" id="1.10.150.240">
    <property type="entry name" value="Putative phosphatase, domain 2"/>
    <property type="match status" value="1"/>
</dbReference>
<gene>
    <name evidence="1" type="ORF">FHS90_004557</name>
</gene>
<protein>
    <submittedName>
        <fullName evidence="1">Phosphoglycolate phosphatase</fullName>
        <ecNumber evidence="1">3.1.3.18</ecNumber>
    </submittedName>
</protein>
<dbReference type="PANTHER" id="PTHR43434:SF13">
    <property type="entry name" value="PHOSPHOGLYCOLATE PHOSPHATASE"/>
    <property type="match status" value="1"/>
</dbReference>
<sequence>MIQYLLFDFDGTLVDSKEAFLAGFNQLAAREGFKPILPEEVPYLRTLTIAQRAQYLNFPLYKLPFFTLRFYRLYKQQLSTVTLFPGIKELLQSLAEKGVQPVILSSNSESIIREFLQRQGITAVRDVLTSSRIFGKDKLLNRFLKAKKLAPAQVLYVGDELRDILACQKCGIKVAWVSWGYDAWEVVQPAHPDYVLHTPQQLLEIL</sequence>
<dbReference type="Gene3D" id="3.40.50.1000">
    <property type="entry name" value="HAD superfamily/HAD-like"/>
    <property type="match status" value="1"/>
</dbReference>
<dbReference type="InterPro" id="IPR023198">
    <property type="entry name" value="PGP-like_dom2"/>
</dbReference>
<dbReference type="InterPro" id="IPR036412">
    <property type="entry name" value="HAD-like_sf"/>
</dbReference>
<dbReference type="SUPFAM" id="SSF56784">
    <property type="entry name" value="HAD-like"/>
    <property type="match status" value="1"/>
</dbReference>
<evidence type="ECO:0000313" key="1">
    <source>
        <dbReference type="EMBL" id="MBA9079816.1"/>
    </source>
</evidence>
<organism evidence="1 2">
    <name type="scientific">Rufibacter quisquiliarum</name>
    <dbReference type="NCBI Taxonomy" id="1549639"/>
    <lineage>
        <taxon>Bacteria</taxon>
        <taxon>Pseudomonadati</taxon>
        <taxon>Bacteroidota</taxon>
        <taxon>Cytophagia</taxon>
        <taxon>Cytophagales</taxon>
        <taxon>Hymenobacteraceae</taxon>
        <taxon>Rufibacter</taxon>
    </lineage>
</organism>